<evidence type="ECO:0000313" key="3">
    <source>
        <dbReference type="Proteomes" id="UP000032737"/>
    </source>
</evidence>
<sequence length="252" mass="28963">MRVKNELLGYPRIEIYQDTELFSFNTDSILLASFVRINNRVKKIVDLGSGNGSIPLYLSLRTKRPITAVEVQENVFELLQTNIAHNHLEDQITPVCHNVKGISKVIGFQAFDVVISNPPFFKIHEQSKKNEHESVTIARHEVLITLDEWICEASKLLNQGGVFYLVHRPDRLTEIINSLTKHNLEPKRIRFVQPRRDKKPNHVLIEAIKFGMPGGLDVMKPLILFNKEKWTKEVLEIYNLGSETYATKPTKP</sequence>
<dbReference type="GO" id="GO:0008170">
    <property type="term" value="F:N-methyltransferase activity"/>
    <property type="evidence" value="ECO:0007669"/>
    <property type="project" value="UniProtKB-ARBA"/>
</dbReference>
<dbReference type="KEGG" id="abra:BN85302740"/>
<dbReference type="AlphaFoldDB" id="U4KMG7"/>
<dbReference type="HOGENOM" id="CLU_061983_3_0_14"/>
<dbReference type="PANTHER" id="PTHR47739:SF1">
    <property type="entry name" value="TRNA1(VAL) (ADENINE(37)-N6)-METHYLTRANSFERASE"/>
    <property type="match status" value="1"/>
</dbReference>
<keyword evidence="2" id="KW-0808">Transferase</keyword>
<protein>
    <submittedName>
        <fullName evidence="2">Methyltransferase, small domain protein</fullName>
    </submittedName>
</protein>
<dbReference type="EMBL" id="FO681348">
    <property type="protein sequence ID" value="CCV65295.1"/>
    <property type="molecule type" value="Genomic_DNA"/>
</dbReference>
<dbReference type="RefSeq" id="WP_030004157.1">
    <property type="nucleotide sequence ID" value="NC_022549.1"/>
</dbReference>
<dbReference type="Gene3D" id="3.40.50.150">
    <property type="entry name" value="Vaccinia Virus protein VP39"/>
    <property type="match status" value="1"/>
</dbReference>
<dbReference type="InterPro" id="IPR050210">
    <property type="entry name" value="tRNA_Adenine-N(6)_MTase"/>
</dbReference>
<reference evidence="2 3" key="1">
    <citation type="journal article" date="2013" name="J. Mol. Microbiol. Biotechnol.">
        <title>Analysis of the Complete Genomes of Acholeplasma brassicae , A. palmae and A. laidlawii and Their Comparison to the Obligate Parasites from ' Candidatus Phytoplasma'.</title>
        <authorList>
            <person name="Kube M."/>
            <person name="Siewert C."/>
            <person name="Migdoll A.M."/>
            <person name="Duduk B."/>
            <person name="Holz S."/>
            <person name="Rabus R."/>
            <person name="Seemuller E."/>
            <person name="Mitrovic J."/>
            <person name="Muller I."/>
            <person name="Buttner C."/>
            <person name="Reinhardt R."/>
        </authorList>
    </citation>
    <scope>NUCLEOTIDE SEQUENCE [LARGE SCALE GENOMIC DNA]</scope>
    <source>
        <strain evidence="3">0502</strain>
    </source>
</reference>
<proteinExistence type="predicted"/>
<dbReference type="STRING" id="61635.BN85302740"/>
<dbReference type="InterPro" id="IPR029063">
    <property type="entry name" value="SAM-dependent_MTases_sf"/>
</dbReference>
<organism evidence="2 3">
    <name type="scientific">Acholeplasma brassicae</name>
    <dbReference type="NCBI Taxonomy" id="61635"/>
    <lineage>
        <taxon>Bacteria</taxon>
        <taxon>Bacillati</taxon>
        <taxon>Mycoplasmatota</taxon>
        <taxon>Mollicutes</taxon>
        <taxon>Acholeplasmatales</taxon>
        <taxon>Acholeplasmataceae</taxon>
        <taxon>Acholeplasma</taxon>
    </lineage>
</organism>
<feature type="domain" description="Methyltransferase small" evidence="1">
    <location>
        <begin position="29"/>
        <end position="168"/>
    </location>
</feature>
<keyword evidence="3" id="KW-1185">Reference proteome</keyword>
<dbReference type="GO" id="GO:0003676">
    <property type="term" value="F:nucleic acid binding"/>
    <property type="evidence" value="ECO:0007669"/>
    <property type="project" value="InterPro"/>
</dbReference>
<dbReference type="PROSITE" id="PS00092">
    <property type="entry name" value="N6_MTASE"/>
    <property type="match status" value="1"/>
</dbReference>
<dbReference type="GO" id="GO:0008757">
    <property type="term" value="F:S-adenosylmethionine-dependent methyltransferase activity"/>
    <property type="evidence" value="ECO:0007669"/>
    <property type="project" value="UniProtKB-ARBA"/>
</dbReference>
<name>U4KMG7_9MOLU</name>
<evidence type="ECO:0000313" key="2">
    <source>
        <dbReference type="EMBL" id="CCV65295.1"/>
    </source>
</evidence>
<dbReference type="CDD" id="cd02440">
    <property type="entry name" value="AdoMet_MTases"/>
    <property type="match status" value="1"/>
</dbReference>
<keyword evidence="2" id="KW-0489">Methyltransferase</keyword>
<dbReference type="Pfam" id="PF05175">
    <property type="entry name" value="MTS"/>
    <property type="match status" value="1"/>
</dbReference>
<dbReference type="Proteomes" id="UP000032737">
    <property type="component" value="Chromosome"/>
</dbReference>
<dbReference type="GO" id="GO:0032259">
    <property type="term" value="P:methylation"/>
    <property type="evidence" value="ECO:0007669"/>
    <property type="project" value="UniProtKB-KW"/>
</dbReference>
<dbReference type="PANTHER" id="PTHR47739">
    <property type="entry name" value="TRNA1(VAL) (ADENINE(37)-N6)-METHYLTRANSFERASE"/>
    <property type="match status" value="1"/>
</dbReference>
<dbReference type="InterPro" id="IPR002052">
    <property type="entry name" value="DNA_methylase_N6_adenine_CS"/>
</dbReference>
<gene>
    <name evidence="2" type="ORF">BN85302740</name>
</gene>
<accession>U4KMG7</accession>
<evidence type="ECO:0000259" key="1">
    <source>
        <dbReference type="Pfam" id="PF05175"/>
    </source>
</evidence>
<dbReference type="SUPFAM" id="SSF53335">
    <property type="entry name" value="S-adenosyl-L-methionine-dependent methyltransferases"/>
    <property type="match status" value="1"/>
</dbReference>
<dbReference type="InterPro" id="IPR007848">
    <property type="entry name" value="Small_mtfrase_dom"/>
</dbReference>